<dbReference type="EMBL" id="KZ819849">
    <property type="protein sequence ID" value="PWN51366.1"/>
    <property type="molecule type" value="Genomic_DNA"/>
</dbReference>
<sequence>MAKPISRLMISIICLACLLIGSAKSLPHDRLEKRVPVRCGQCSPGEALIYNTNNDYSRRCTVSCQSGAWQSEPFSGPISPYAMRVTQTLAEFLTDLFHGGGMAYTDISNYKRDSGDKYSGLLEADGFQVLQRMDSETQAPLWAVQQESSLHAIIHANLSMFEHHDRSIPLNNLDLKRDEVGLSYDQIIQLLYNSTESDNTTTTSGSTANTLTKRTDPRGVTAVKYHATYYKYANGGTHPMDPWFAVSDAWGILYGMTALFQTQREKNLCTCAADSAFDGQTFDFQIDASMGNGKFQKKNCPPCNIPYPLAY</sequence>
<proteinExistence type="predicted"/>
<evidence type="ECO:0000313" key="1">
    <source>
        <dbReference type="EMBL" id="PWN51366.1"/>
    </source>
</evidence>
<gene>
    <name evidence="1" type="ORF">IE53DRAFT_386267</name>
</gene>
<accession>A0ACD0P018</accession>
<keyword evidence="2" id="KW-1185">Reference proteome</keyword>
<dbReference type="Proteomes" id="UP000245626">
    <property type="component" value="Unassembled WGS sequence"/>
</dbReference>
<reference evidence="1 2" key="1">
    <citation type="journal article" date="2018" name="Mol. Biol. Evol.">
        <title>Broad Genomic Sampling Reveals a Smut Pathogenic Ancestry of the Fungal Clade Ustilaginomycotina.</title>
        <authorList>
            <person name="Kijpornyongpan T."/>
            <person name="Mondo S.J."/>
            <person name="Barry K."/>
            <person name="Sandor L."/>
            <person name="Lee J."/>
            <person name="Lipzen A."/>
            <person name="Pangilinan J."/>
            <person name="LaButti K."/>
            <person name="Hainaut M."/>
            <person name="Henrissat B."/>
            <person name="Grigoriev I.V."/>
            <person name="Spatafora J.W."/>
            <person name="Aime M.C."/>
        </authorList>
    </citation>
    <scope>NUCLEOTIDE SEQUENCE [LARGE SCALE GENOMIC DNA]</scope>
    <source>
        <strain evidence="1 2">SA 807</strain>
    </source>
</reference>
<evidence type="ECO:0000313" key="2">
    <source>
        <dbReference type="Proteomes" id="UP000245626"/>
    </source>
</evidence>
<protein>
    <submittedName>
        <fullName evidence="1">Uncharacterized protein</fullName>
    </submittedName>
</protein>
<organism evidence="1 2">
    <name type="scientific">Violaceomyces palustris</name>
    <dbReference type="NCBI Taxonomy" id="1673888"/>
    <lineage>
        <taxon>Eukaryota</taxon>
        <taxon>Fungi</taxon>
        <taxon>Dikarya</taxon>
        <taxon>Basidiomycota</taxon>
        <taxon>Ustilaginomycotina</taxon>
        <taxon>Ustilaginomycetes</taxon>
        <taxon>Violaceomycetales</taxon>
        <taxon>Violaceomycetaceae</taxon>
        <taxon>Violaceomyces</taxon>
    </lineage>
</organism>
<name>A0ACD0P018_9BASI</name>